<evidence type="ECO:0000256" key="7">
    <source>
        <dbReference type="PIRSR" id="PIRSR000398-1"/>
    </source>
</evidence>
<dbReference type="GO" id="GO:0032259">
    <property type="term" value="P:methylation"/>
    <property type="evidence" value="ECO:0007669"/>
    <property type="project" value="UniProtKB-KW"/>
</dbReference>
<keyword evidence="4 8" id="KW-0808">Transferase</keyword>
<feature type="binding site" evidence="7">
    <location>
        <position position="54"/>
    </location>
    <ligand>
        <name>S-adenosyl-L-methionine</name>
        <dbReference type="ChEBI" id="CHEBI:59789"/>
    </ligand>
</feature>
<dbReference type="PANTHER" id="PTHR30481">
    <property type="entry name" value="DNA ADENINE METHYLASE"/>
    <property type="match status" value="1"/>
</dbReference>
<dbReference type="InterPro" id="IPR029063">
    <property type="entry name" value="SAM-dependent_MTases_sf"/>
</dbReference>
<feature type="binding site" evidence="7">
    <location>
        <position position="181"/>
    </location>
    <ligand>
        <name>S-adenosyl-L-methionine</name>
        <dbReference type="ChEBI" id="CHEBI:59789"/>
    </ligand>
</feature>
<dbReference type="InterPro" id="IPR002052">
    <property type="entry name" value="DNA_methylase_N6_adenine_CS"/>
</dbReference>
<dbReference type="GO" id="GO:1904047">
    <property type="term" value="F:S-adenosyl-L-methionine binding"/>
    <property type="evidence" value="ECO:0007669"/>
    <property type="project" value="TreeGrafter"/>
</dbReference>
<proteinExistence type="inferred from homology"/>
<dbReference type="EC" id="2.1.1.72" evidence="2 8"/>
<evidence type="ECO:0000256" key="5">
    <source>
        <dbReference type="ARBA" id="ARBA00022691"/>
    </source>
</evidence>
<dbReference type="GO" id="GO:0006298">
    <property type="term" value="P:mismatch repair"/>
    <property type="evidence" value="ECO:0007669"/>
    <property type="project" value="TreeGrafter"/>
</dbReference>
<dbReference type="Proteomes" id="UP000298324">
    <property type="component" value="Unassembled WGS sequence"/>
</dbReference>
<evidence type="ECO:0000256" key="3">
    <source>
        <dbReference type="ARBA" id="ARBA00022603"/>
    </source>
</evidence>
<evidence type="ECO:0000256" key="4">
    <source>
        <dbReference type="ARBA" id="ARBA00022679"/>
    </source>
</evidence>
<dbReference type="Pfam" id="PF02086">
    <property type="entry name" value="MethyltransfD12"/>
    <property type="match status" value="1"/>
</dbReference>
<keyword evidence="10" id="KW-1185">Reference proteome</keyword>
<comment type="similarity">
    <text evidence="1 8">Belongs to the N(4)/N(6)-methyltransferase family.</text>
</comment>
<dbReference type="Gene3D" id="1.10.1020.10">
    <property type="entry name" value="Adenine-specific Methyltransferase, Domain 2"/>
    <property type="match status" value="1"/>
</dbReference>
<dbReference type="EMBL" id="QFGA01000004">
    <property type="protein sequence ID" value="TEB04417.1"/>
    <property type="molecule type" value="Genomic_DNA"/>
</dbReference>
<name>A0A4Y7R6E3_9FIRM</name>
<comment type="catalytic activity">
    <reaction evidence="6 8">
        <text>a 2'-deoxyadenosine in DNA + S-adenosyl-L-methionine = an N(6)-methyl-2'-deoxyadenosine in DNA + S-adenosyl-L-homocysteine + H(+)</text>
        <dbReference type="Rhea" id="RHEA:15197"/>
        <dbReference type="Rhea" id="RHEA-COMP:12418"/>
        <dbReference type="Rhea" id="RHEA-COMP:12419"/>
        <dbReference type="ChEBI" id="CHEBI:15378"/>
        <dbReference type="ChEBI" id="CHEBI:57856"/>
        <dbReference type="ChEBI" id="CHEBI:59789"/>
        <dbReference type="ChEBI" id="CHEBI:90615"/>
        <dbReference type="ChEBI" id="CHEBI:90616"/>
        <dbReference type="EC" id="2.1.1.72"/>
    </reaction>
</comment>
<protein>
    <recommendedName>
        <fullName evidence="2 8">Site-specific DNA-methyltransferase (adenine-specific)</fullName>
        <ecNumber evidence="2 8">2.1.1.72</ecNumber>
    </recommendedName>
</protein>
<dbReference type="PIRSF" id="PIRSF000398">
    <property type="entry name" value="M_m6A_EcoRV"/>
    <property type="match status" value="1"/>
</dbReference>
<gene>
    <name evidence="9" type="primary">dam</name>
    <name evidence="9" type="ORF">Psch_04144</name>
</gene>
<comment type="caution">
    <text evidence="9">The sequence shown here is derived from an EMBL/GenBank/DDBJ whole genome shotgun (WGS) entry which is preliminary data.</text>
</comment>
<evidence type="ECO:0000313" key="9">
    <source>
        <dbReference type="EMBL" id="TEB04417.1"/>
    </source>
</evidence>
<dbReference type="SUPFAM" id="SSF53335">
    <property type="entry name" value="S-adenosyl-L-methionine-dependent methyltransferases"/>
    <property type="match status" value="1"/>
</dbReference>
<dbReference type="AlphaFoldDB" id="A0A4Y7R6E3"/>
<keyword evidence="5 8" id="KW-0949">S-adenosyl-L-methionine</keyword>
<dbReference type="PRINTS" id="PR00505">
    <property type="entry name" value="D12N6MTFRASE"/>
</dbReference>
<evidence type="ECO:0000256" key="8">
    <source>
        <dbReference type="RuleBase" id="RU361257"/>
    </source>
</evidence>
<evidence type="ECO:0000256" key="2">
    <source>
        <dbReference type="ARBA" id="ARBA00011900"/>
    </source>
</evidence>
<sequence length="271" mass="30609">MLKIRPFLKWAGNKYHILEQIKAVLPKGNRLIEPFVGSGAVFLNLVYQEYLLSDNNGDLINLYLTLQAEGEPFINYCKSFFTEENNRKNRYYGLRELFNTTNENTLKAALFIYLNRHGYNGLCRYNSKGGFNTPFGQYIKPKFPEKAMQHFLAKAKNAVFKVADFRDIMKTAKKGDVVYCDPPYAPLSATANFTAYSSGGFGSKEQVELAESARDLAGRGIPVLVSNHATEFILNAYKTARIERLYVQRFISCDGANRGKAEEVLALFEGA</sequence>
<feature type="binding site" evidence="7">
    <location>
        <position position="14"/>
    </location>
    <ligand>
        <name>S-adenosyl-L-methionine</name>
        <dbReference type="ChEBI" id="CHEBI:59789"/>
    </ligand>
</feature>
<dbReference type="RefSeq" id="WP_190259533.1">
    <property type="nucleotide sequence ID" value="NZ_QFGA01000004.1"/>
</dbReference>
<dbReference type="NCBIfam" id="TIGR00571">
    <property type="entry name" value="dam"/>
    <property type="match status" value="1"/>
</dbReference>
<dbReference type="InterPro" id="IPR023095">
    <property type="entry name" value="Ade_MeTrfase_dom_2"/>
</dbReference>
<dbReference type="InterPro" id="IPR012327">
    <property type="entry name" value="MeTrfase_D12"/>
</dbReference>
<organism evidence="9 10">
    <name type="scientific">Pelotomaculum schinkii</name>
    <dbReference type="NCBI Taxonomy" id="78350"/>
    <lineage>
        <taxon>Bacteria</taxon>
        <taxon>Bacillati</taxon>
        <taxon>Bacillota</taxon>
        <taxon>Clostridia</taxon>
        <taxon>Eubacteriales</taxon>
        <taxon>Desulfotomaculaceae</taxon>
        <taxon>Pelotomaculum</taxon>
    </lineage>
</organism>
<accession>A0A4Y7R6E3</accession>
<dbReference type="PANTHER" id="PTHR30481:SF3">
    <property type="entry name" value="DNA ADENINE METHYLASE"/>
    <property type="match status" value="1"/>
</dbReference>
<evidence type="ECO:0000256" key="6">
    <source>
        <dbReference type="ARBA" id="ARBA00047942"/>
    </source>
</evidence>
<dbReference type="Gene3D" id="3.40.50.150">
    <property type="entry name" value="Vaccinia Virus protein VP39"/>
    <property type="match status" value="1"/>
</dbReference>
<dbReference type="GO" id="GO:0009307">
    <property type="term" value="P:DNA restriction-modification system"/>
    <property type="evidence" value="ECO:0007669"/>
    <property type="project" value="InterPro"/>
</dbReference>
<dbReference type="PROSITE" id="PS00092">
    <property type="entry name" value="N6_MTASE"/>
    <property type="match status" value="1"/>
</dbReference>
<evidence type="ECO:0000313" key="10">
    <source>
        <dbReference type="Proteomes" id="UP000298324"/>
    </source>
</evidence>
<dbReference type="InterPro" id="IPR012263">
    <property type="entry name" value="M_m6A_EcoRV"/>
</dbReference>
<reference evidence="9 10" key="1">
    <citation type="journal article" date="2018" name="Environ. Microbiol.">
        <title>Novel energy conservation strategies and behaviour of Pelotomaculum schinkii driving syntrophic propionate catabolism.</title>
        <authorList>
            <person name="Hidalgo-Ahumada C.A.P."/>
            <person name="Nobu M.K."/>
            <person name="Narihiro T."/>
            <person name="Tamaki H."/>
            <person name="Liu W.T."/>
            <person name="Kamagata Y."/>
            <person name="Stams A.J.M."/>
            <person name="Imachi H."/>
            <person name="Sousa D.Z."/>
        </authorList>
    </citation>
    <scope>NUCLEOTIDE SEQUENCE [LARGE SCALE GENOMIC DNA]</scope>
    <source>
        <strain evidence="9 10">HH</strain>
    </source>
</reference>
<keyword evidence="3 8" id="KW-0489">Methyltransferase</keyword>
<feature type="binding site" evidence="7">
    <location>
        <position position="10"/>
    </location>
    <ligand>
        <name>S-adenosyl-L-methionine</name>
        <dbReference type="ChEBI" id="CHEBI:59789"/>
    </ligand>
</feature>
<evidence type="ECO:0000256" key="1">
    <source>
        <dbReference type="ARBA" id="ARBA00006594"/>
    </source>
</evidence>
<dbReference type="GO" id="GO:0009007">
    <property type="term" value="F:site-specific DNA-methyltransferase (adenine-specific) activity"/>
    <property type="evidence" value="ECO:0007669"/>
    <property type="project" value="UniProtKB-UniRule"/>
</dbReference>
<dbReference type="GO" id="GO:0043565">
    <property type="term" value="F:sequence-specific DNA binding"/>
    <property type="evidence" value="ECO:0007669"/>
    <property type="project" value="TreeGrafter"/>
</dbReference>